<comment type="caution">
    <text evidence="14">The sequence shown here is derived from an EMBL/GenBank/DDBJ whole genome shotgun (WGS) entry which is preliminary data.</text>
</comment>
<feature type="binding site" description="covalent" evidence="9">
    <location>
        <position position="109"/>
    </location>
    <ligand>
        <name>heme c</name>
        <dbReference type="ChEBI" id="CHEBI:61717"/>
    </ligand>
</feature>
<gene>
    <name evidence="14" type="ORF">LA66_02800</name>
</gene>
<feature type="binding site" description="covalent" evidence="9">
    <location>
        <position position="248"/>
    </location>
    <ligand>
        <name>heme c</name>
        <dbReference type="ChEBI" id="CHEBI:61717"/>
    </ligand>
</feature>
<evidence type="ECO:0000256" key="9">
    <source>
        <dbReference type="PIRSR" id="PIRSR602326-1"/>
    </source>
</evidence>
<dbReference type="Gene3D" id="1.10.760.10">
    <property type="entry name" value="Cytochrome c-like domain"/>
    <property type="match status" value="1"/>
</dbReference>
<dbReference type="OrthoDB" id="9808471at2"/>
<evidence type="ECO:0000256" key="10">
    <source>
        <dbReference type="SAM" id="MobiDB-lite"/>
    </source>
</evidence>
<dbReference type="SUPFAM" id="SSF46626">
    <property type="entry name" value="Cytochrome c"/>
    <property type="match status" value="1"/>
</dbReference>
<dbReference type="GO" id="GO:0046872">
    <property type="term" value="F:metal ion binding"/>
    <property type="evidence" value="ECO:0007669"/>
    <property type="project" value="UniProtKB-KW"/>
</dbReference>
<evidence type="ECO:0000256" key="5">
    <source>
        <dbReference type="ARBA" id="ARBA00022723"/>
    </source>
</evidence>
<keyword evidence="14" id="KW-0687">Ribonucleoprotein</keyword>
<feature type="binding site" description="axial binding residue" evidence="9">
    <location>
        <position position="105"/>
    </location>
    <ligand>
        <name>heme c</name>
        <dbReference type="ChEBI" id="CHEBI:61717"/>
    </ligand>
    <ligandPart>
        <name>Fe</name>
        <dbReference type="ChEBI" id="CHEBI:18248"/>
    </ligandPart>
</feature>
<dbReference type="EMBL" id="JRFJ01000001">
    <property type="protein sequence ID" value="KHJ55597.1"/>
    <property type="molecule type" value="Genomic_DNA"/>
</dbReference>
<dbReference type="GO" id="GO:0009055">
    <property type="term" value="F:electron transfer activity"/>
    <property type="evidence" value="ECO:0007669"/>
    <property type="project" value="InterPro"/>
</dbReference>
<evidence type="ECO:0000256" key="12">
    <source>
        <dbReference type="SAM" id="SignalP"/>
    </source>
</evidence>
<dbReference type="InterPro" id="IPR036909">
    <property type="entry name" value="Cyt_c-like_dom_sf"/>
</dbReference>
<feature type="region of interest" description="Disordered" evidence="10">
    <location>
        <begin position="27"/>
        <end position="67"/>
    </location>
</feature>
<feature type="compositionally biased region" description="Low complexity" evidence="10">
    <location>
        <begin position="27"/>
        <end position="42"/>
    </location>
</feature>
<dbReference type="AlphaFoldDB" id="A0A0B1Q9L1"/>
<keyword evidence="3 9" id="KW-0349">Heme</keyword>
<organism evidence="14 15">
    <name type="scientific">Aureimonas altamirensis</name>
    <dbReference type="NCBI Taxonomy" id="370622"/>
    <lineage>
        <taxon>Bacteria</taxon>
        <taxon>Pseudomonadati</taxon>
        <taxon>Pseudomonadota</taxon>
        <taxon>Alphaproteobacteria</taxon>
        <taxon>Hyphomicrobiales</taxon>
        <taxon>Aurantimonadaceae</taxon>
        <taxon>Aureimonas</taxon>
    </lineage>
</organism>
<evidence type="ECO:0000313" key="14">
    <source>
        <dbReference type="EMBL" id="KHJ55597.1"/>
    </source>
</evidence>
<evidence type="ECO:0000256" key="7">
    <source>
        <dbReference type="ARBA" id="ARBA00023004"/>
    </source>
</evidence>
<keyword evidence="14" id="KW-0689">Ribosomal protein</keyword>
<comment type="subcellular location">
    <subcellularLocation>
        <location evidence="1">Membrane</location>
    </subcellularLocation>
</comment>
<keyword evidence="8 11" id="KW-0472">Membrane</keyword>
<feature type="signal peptide" evidence="12">
    <location>
        <begin position="1"/>
        <end position="22"/>
    </location>
</feature>
<feature type="chain" id="PRO_5002080492" description="Cytochrome c1" evidence="12">
    <location>
        <begin position="23"/>
        <end position="320"/>
    </location>
</feature>
<keyword evidence="6 11" id="KW-1133">Transmembrane helix</keyword>
<dbReference type="PANTHER" id="PTHR10266">
    <property type="entry name" value="CYTOCHROME C1"/>
    <property type="match status" value="1"/>
</dbReference>
<evidence type="ECO:0000256" key="3">
    <source>
        <dbReference type="ARBA" id="ARBA00022617"/>
    </source>
</evidence>
<feature type="domain" description="Cytochrome c" evidence="13">
    <location>
        <begin position="92"/>
        <end position="282"/>
    </location>
</feature>
<keyword evidence="12" id="KW-0732">Signal</keyword>
<feature type="binding site" description="covalent" evidence="9">
    <location>
        <position position="108"/>
    </location>
    <ligand>
        <name>heme c</name>
        <dbReference type="ChEBI" id="CHEBI:61717"/>
    </ligand>
</feature>
<dbReference type="Pfam" id="PF02167">
    <property type="entry name" value="Cytochrom_C1"/>
    <property type="match status" value="1"/>
</dbReference>
<feature type="compositionally biased region" description="Basic and acidic residues" evidence="10">
    <location>
        <begin position="55"/>
        <end position="67"/>
    </location>
</feature>
<keyword evidence="5 9" id="KW-0479">Metal-binding</keyword>
<evidence type="ECO:0000256" key="8">
    <source>
        <dbReference type="ARBA" id="ARBA00023136"/>
    </source>
</evidence>
<evidence type="ECO:0000313" key="15">
    <source>
        <dbReference type="Proteomes" id="UP000030826"/>
    </source>
</evidence>
<dbReference type="GO" id="GO:0005840">
    <property type="term" value="C:ribosome"/>
    <property type="evidence" value="ECO:0007669"/>
    <property type="project" value="UniProtKB-KW"/>
</dbReference>
<protein>
    <recommendedName>
        <fullName evidence="2">Cytochrome c1</fullName>
    </recommendedName>
</protein>
<proteinExistence type="predicted"/>
<dbReference type="PANTHER" id="PTHR10266:SF3">
    <property type="entry name" value="CYTOCHROME C1, HEME PROTEIN, MITOCHONDRIAL"/>
    <property type="match status" value="1"/>
</dbReference>
<dbReference type="InterPro" id="IPR009056">
    <property type="entry name" value="Cyt_c-like_dom"/>
</dbReference>
<evidence type="ECO:0000256" key="6">
    <source>
        <dbReference type="ARBA" id="ARBA00022989"/>
    </source>
</evidence>
<dbReference type="Gene3D" id="1.20.5.100">
    <property type="entry name" value="Cytochrome c1, transmembrane anchor, C-terminal"/>
    <property type="match status" value="1"/>
</dbReference>
<dbReference type="RefSeq" id="WP_039190617.1">
    <property type="nucleotide sequence ID" value="NZ_JAQRFV010000011.1"/>
</dbReference>
<keyword evidence="4 11" id="KW-0812">Transmembrane</keyword>
<dbReference type="PRINTS" id="PR00603">
    <property type="entry name" value="CYTOCHROMEC1"/>
</dbReference>
<feature type="transmembrane region" description="Helical" evidence="11">
    <location>
        <begin position="292"/>
        <end position="310"/>
    </location>
</feature>
<keyword evidence="7 9" id="KW-0408">Iron</keyword>
<reference evidence="14 15" key="1">
    <citation type="submission" date="2014-09" db="EMBL/GenBank/DDBJ databases">
        <title>Isolation and characterization of Aurantimonas altamirensis ON-56566 from clinical sample following a dog bite.</title>
        <authorList>
            <person name="Eshaghi A."/>
            <person name="Li A."/>
            <person name="Shahinas D."/>
            <person name="Bahn P."/>
            <person name="Kus J.V."/>
            <person name="Patel S.N."/>
        </authorList>
    </citation>
    <scope>NUCLEOTIDE SEQUENCE [LARGE SCALE GENOMIC DNA]</scope>
    <source>
        <strain evidence="14 15">ON-56566</strain>
    </source>
</reference>
<comment type="cofactor">
    <cofactor evidence="9">
        <name>heme c</name>
        <dbReference type="ChEBI" id="CHEBI:61717"/>
    </cofactor>
    <text evidence="9">Binds 1 heme c group covalently per subunit.</text>
</comment>
<dbReference type="GO" id="GO:0016020">
    <property type="term" value="C:membrane"/>
    <property type="evidence" value="ECO:0007669"/>
    <property type="project" value="UniProtKB-SubCell"/>
</dbReference>
<evidence type="ECO:0000256" key="2">
    <source>
        <dbReference type="ARBA" id="ARBA00016165"/>
    </source>
</evidence>
<evidence type="ECO:0000256" key="1">
    <source>
        <dbReference type="ARBA" id="ARBA00004370"/>
    </source>
</evidence>
<accession>A0A0B1Q9L1</accession>
<dbReference type="STRING" id="370622.LA66_02800"/>
<name>A0A0B1Q9L1_9HYPH</name>
<dbReference type="PROSITE" id="PS51007">
    <property type="entry name" value="CYTC"/>
    <property type="match status" value="1"/>
</dbReference>
<evidence type="ECO:0000259" key="13">
    <source>
        <dbReference type="PROSITE" id="PS51007"/>
    </source>
</evidence>
<dbReference type="Proteomes" id="UP000030826">
    <property type="component" value="Unassembled WGS sequence"/>
</dbReference>
<sequence>MKRLLSALLAAAFLAAPLPAFAQTAEPAPAAEAPAPGEAPAASTGVNTVSGEQEGEAHAAEAEEHASPHYPLKKPEHMEWSFAGPFGKWDLGQLQRGMQVYREVCSSCHSLNLVAFRNLEALGYSDAQVRALAAEYQIQDGPDANGEMFERPGIPSDHFPAPFPNPEAAAASNGGAHPPDFSLIAKARAVERGFPTFVFDIFTQYAEGGPDYIHALLTGYGEEPPAGLELQPGTHYNPYFIASSALAMAQPISDGQVTYGDGSPETVDQYSRDIAAFLMWAAEPHLVERKSLGFVVMIFLIGFAGMLYAVKRRVWSKIPH</sequence>
<evidence type="ECO:0000256" key="4">
    <source>
        <dbReference type="ARBA" id="ARBA00022692"/>
    </source>
</evidence>
<evidence type="ECO:0000256" key="11">
    <source>
        <dbReference type="SAM" id="Phobius"/>
    </source>
</evidence>
<dbReference type="InterPro" id="IPR002326">
    <property type="entry name" value="Cyt_c1"/>
</dbReference>
<dbReference type="GO" id="GO:0020037">
    <property type="term" value="F:heme binding"/>
    <property type="evidence" value="ECO:0007669"/>
    <property type="project" value="InterPro"/>
</dbReference>